<evidence type="ECO:0000313" key="2">
    <source>
        <dbReference type="Proteomes" id="UP000291084"/>
    </source>
</evidence>
<protein>
    <submittedName>
        <fullName evidence="1">Uncharacterized protein</fullName>
    </submittedName>
</protein>
<gene>
    <name evidence="1" type="primary">Vigan.04G328500</name>
    <name evidence="1" type="ORF">VIGAN_04328500</name>
</gene>
<organism evidence="1 2">
    <name type="scientific">Vigna angularis var. angularis</name>
    <dbReference type="NCBI Taxonomy" id="157739"/>
    <lineage>
        <taxon>Eukaryota</taxon>
        <taxon>Viridiplantae</taxon>
        <taxon>Streptophyta</taxon>
        <taxon>Embryophyta</taxon>
        <taxon>Tracheophyta</taxon>
        <taxon>Spermatophyta</taxon>
        <taxon>Magnoliopsida</taxon>
        <taxon>eudicotyledons</taxon>
        <taxon>Gunneridae</taxon>
        <taxon>Pentapetalae</taxon>
        <taxon>rosids</taxon>
        <taxon>fabids</taxon>
        <taxon>Fabales</taxon>
        <taxon>Fabaceae</taxon>
        <taxon>Papilionoideae</taxon>
        <taxon>50 kb inversion clade</taxon>
        <taxon>NPAAA clade</taxon>
        <taxon>indigoferoid/millettioid clade</taxon>
        <taxon>Phaseoleae</taxon>
        <taxon>Vigna</taxon>
    </lineage>
</organism>
<name>A0A0S3RYQ8_PHAAN</name>
<reference evidence="1 2" key="1">
    <citation type="journal article" date="2015" name="Sci. Rep.">
        <title>The power of single molecule real-time sequencing technology in the de novo assembly of a eukaryotic genome.</title>
        <authorList>
            <person name="Sakai H."/>
            <person name="Naito K."/>
            <person name="Ogiso-Tanaka E."/>
            <person name="Takahashi Y."/>
            <person name="Iseki K."/>
            <person name="Muto C."/>
            <person name="Satou K."/>
            <person name="Teruya K."/>
            <person name="Shiroma A."/>
            <person name="Shimoji M."/>
            <person name="Hirano T."/>
            <person name="Itoh T."/>
            <person name="Kaga A."/>
            <person name="Tomooka N."/>
        </authorList>
    </citation>
    <scope>NUCLEOTIDE SEQUENCE [LARGE SCALE GENOMIC DNA]</scope>
    <source>
        <strain evidence="2">cv. Shumari</strain>
    </source>
</reference>
<accession>A0A0S3RYQ8</accession>
<evidence type="ECO:0000313" key="1">
    <source>
        <dbReference type="EMBL" id="BAT85709.1"/>
    </source>
</evidence>
<dbReference type="Proteomes" id="UP000291084">
    <property type="component" value="Chromosome 4"/>
</dbReference>
<sequence length="86" mass="9568">MQTPAEVDSMIKKGHKEIKEIGIEELPRSTILSILGCILTSCIPYQKRKEKETLCVKGKGQEREISCSLKKLNGEGIGILRGSKRL</sequence>
<dbReference type="AlphaFoldDB" id="A0A0S3RYQ8"/>
<proteinExistence type="predicted"/>
<keyword evidence="2" id="KW-1185">Reference proteome</keyword>
<dbReference type="EMBL" id="AP015037">
    <property type="protein sequence ID" value="BAT85709.1"/>
    <property type="molecule type" value="Genomic_DNA"/>
</dbReference>